<protein>
    <recommendedName>
        <fullName evidence="3">Reverse transcriptase domain-containing protein</fullName>
    </recommendedName>
</protein>
<name>A0AAE0VE63_9TELE</name>
<sequence>RPLEVRTGSQIASPFTLSTGAPQGCVLSPLFTCDCSAKHSSKTVFRFADDTTIMRHHHQRKSQRGDHNFIHINGAVERVKTMEHDPLLSLYTVPWRSHLGGSLLEPLHKHISERKPLCFLWRLKRFAIFSDIMSNFSCCTTESIPTSCITVWYTSCSSLDRKSPQREVSTAELITGNKPPALQEIYQTHCLRKACSITLLSTCLRHCHQADTSAASNPGQPD</sequence>
<dbReference type="Proteomes" id="UP001274896">
    <property type="component" value="Unassembled WGS sequence"/>
</dbReference>
<comment type="caution">
    <text evidence="1">The sequence shown here is derived from an EMBL/GenBank/DDBJ whole genome shotgun (WGS) entry which is preliminary data.</text>
</comment>
<evidence type="ECO:0000313" key="2">
    <source>
        <dbReference type="Proteomes" id="UP001274896"/>
    </source>
</evidence>
<dbReference type="EMBL" id="JAUCMX010000003">
    <property type="protein sequence ID" value="KAK3551342.1"/>
    <property type="molecule type" value="Genomic_DNA"/>
</dbReference>
<evidence type="ECO:0000313" key="1">
    <source>
        <dbReference type="EMBL" id="KAK3551342.1"/>
    </source>
</evidence>
<dbReference type="AlphaFoldDB" id="A0AAE0VE63"/>
<gene>
    <name evidence="1" type="ORF">QTP70_015023</name>
</gene>
<accession>A0AAE0VE63</accession>
<evidence type="ECO:0008006" key="3">
    <source>
        <dbReference type="Google" id="ProtNLM"/>
    </source>
</evidence>
<organism evidence="1 2">
    <name type="scientific">Hemibagrus guttatus</name>
    <dbReference type="NCBI Taxonomy" id="175788"/>
    <lineage>
        <taxon>Eukaryota</taxon>
        <taxon>Metazoa</taxon>
        <taxon>Chordata</taxon>
        <taxon>Craniata</taxon>
        <taxon>Vertebrata</taxon>
        <taxon>Euteleostomi</taxon>
        <taxon>Actinopterygii</taxon>
        <taxon>Neopterygii</taxon>
        <taxon>Teleostei</taxon>
        <taxon>Ostariophysi</taxon>
        <taxon>Siluriformes</taxon>
        <taxon>Bagridae</taxon>
        <taxon>Hemibagrus</taxon>
    </lineage>
</organism>
<feature type="non-terminal residue" evidence="1">
    <location>
        <position position="1"/>
    </location>
</feature>
<reference evidence="1" key="1">
    <citation type="submission" date="2023-06" db="EMBL/GenBank/DDBJ databases">
        <title>Male Hemibagrus guttatus genome.</title>
        <authorList>
            <person name="Bian C."/>
        </authorList>
    </citation>
    <scope>NUCLEOTIDE SEQUENCE</scope>
    <source>
        <strain evidence="1">Male_cb2023</strain>
        <tissue evidence="1">Muscle</tissue>
    </source>
</reference>
<keyword evidence="2" id="KW-1185">Reference proteome</keyword>
<proteinExistence type="predicted"/>